<keyword evidence="1" id="KW-1133">Transmembrane helix</keyword>
<comment type="caution">
    <text evidence="2">The sequence shown here is derived from an EMBL/GenBank/DDBJ whole genome shotgun (WGS) entry which is preliminary data.</text>
</comment>
<organism evidence="2 3">
    <name type="scientific">Helicobacter pullorum</name>
    <dbReference type="NCBI Taxonomy" id="35818"/>
    <lineage>
        <taxon>Bacteria</taxon>
        <taxon>Pseudomonadati</taxon>
        <taxon>Campylobacterota</taxon>
        <taxon>Epsilonproteobacteria</taxon>
        <taxon>Campylobacterales</taxon>
        <taxon>Helicobacteraceae</taxon>
        <taxon>Helicobacter</taxon>
    </lineage>
</organism>
<protein>
    <submittedName>
        <fullName evidence="2">Uncharacterized protein</fullName>
    </submittedName>
</protein>
<feature type="transmembrane region" description="Helical" evidence="1">
    <location>
        <begin position="32"/>
        <end position="54"/>
    </location>
</feature>
<feature type="transmembrane region" description="Helical" evidence="1">
    <location>
        <begin position="113"/>
        <end position="134"/>
    </location>
</feature>
<reference evidence="2 3" key="1">
    <citation type="submission" date="2014-06" db="EMBL/GenBank/DDBJ databases">
        <title>Helicobacter pullorum isolates in fresh chicken meat - phenotypic and genotypic features.</title>
        <authorList>
            <person name="Borges V."/>
            <person name="Santos A."/>
            <person name="Correia C.B."/>
            <person name="Saraiva M."/>
            <person name="Menard A."/>
            <person name="Vieira L."/>
            <person name="Sampaio D.A."/>
            <person name="Gomes J.P."/>
            <person name="Oleastro M."/>
        </authorList>
    </citation>
    <scope>NUCLEOTIDE SEQUENCE [LARGE SCALE GENOMIC DNA]</scope>
    <source>
        <strain evidence="2 3">229334/12</strain>
    </source>
</reference>
<accession>A0A0N1EB58</accession>
<dbReference type="PATRIC" id="fig|35818.11.peg.1675"/>
<proteinExistence type="predicted"/>
<dbReference type="Proteomes" id="UP000037997">
    <property type="component" value="Unassembled WGS sequence"/>
</dbReference>
<dbReference type="RefSeq" id="WP_054198224.1">
    <property type="nucleotide sequence ID" value="NZ_JNOC01000043.1"/>
</dbReference>
<evidence type="ECO:0000313" key="2">
    <source>
        <dbReference type="EMBL" id="KPH55467.1"/>
    </source>
</evidence>
<dbReference type="AlphaFoldDB" id="A0A0N1EB58"/>
<evidence type="ECO:0000313" key="3">
    <source>
        <dbReference type="Proteomes" id="UP000037997"/>
    </source>
</evidence>
<keyword evidence="1" id="KW-0812">Transmembrane</keyword>
<evidence type="ECO:0000256" key="1">
    <source>
        <dbReference type="SAM" id="Phobius"/>
    </source>
</evidence>
<name>A0A0N1EB58_9HELI</name>
<dbReference type="EMBL" id="JNOC01000043">
    <property type="protein sequence ID" value="KPH55467.1"/>
    <property type="molecule type" value="Genomic_DNA"/>
</dbReference>
<feature type="transmembrane region" description="Helical" evidence="1">
    <location>
        <begin position="146"/>
        <end position="162"/>
    </location>
</feature>
<gene>
    <name evidence="2" type="ORF">HPU229334_08460</name>
</gene>
<feature type="transmembrane region" description="Helical" evidence="1">
    <location>
        <begin position="74"/>
        <end position="92"/>
    </location>
</feature>
<keyword evidence="1" id="KW-0472">Membrane</keyword>
<sequence>MVLVMLSSVVIKILRNYPHIKELIYKGNKIKAFWELVLLGSEVGIVLGATLFFFGIPSLMIDSNTELVMLMGEIFTYSIGIGIFLSALFLALKLKAEVSLSLREWGSSHYKPLVLLGQGLALVGIIVGFCLLLIEGVSTQMGLKSLSAVITLTLFFLLPDIFRMESKKAERYSPSIRRV</sequence>